<reference evidence="1 2" key="1">
    <citation type="submission" date="2024-03" db="EMBL/GenBank/DDBJ databases">
        <authorList>
            <person name="Martinez-Hernandez J."/>
        </authorList>
    </citation>
    <scope>NUCLEOTIDE SEQUENCE [LARGE SCALE GENOMIC DNA]</scope>
</reference>
<proteinExistence type="predicted"/>
<evidence type="ECO:0000313" key="1">
    <source>
        <dbReference type="EMBL" id="CAL0316493.1"/>
    </source>
</evidence>
<dbReference type="AlphaFoldDB" id="A0AAV1X5W7"/>
<dbReference type="EMBL" id="CAXHTB010000012">
    <property type="protein sequence ID" value="CAL0316493.1"/>
    <property type="molecule type" value="Genomic_DNA"/>
</dbReference>
<gene>
    <name evidence="1" type="ORF">LLUT_LOCUS17553</name>
</gene>
<dbReference type="Proteomes" id="UP001497480">
    <property type="component" value="Unassembled WGS sequence"/>
</dbReference>
<name>A0AAV1X5W7_LUPLU</name>
<protein>
    <submittedName>
        <fullName evidence="1">Uncharacterized protein</fullName>
    </submittedName>
</protein>
<keyword evidence="2" id="KW-1185">Reference proteome</keyword>
<sequence length="100" mass="11624">MRGKGPCVPLFFLWSETSNEKLNSPFLSLYVPSIFPSFCSIQNMIYDRTLWLRSINVVDTIYWNKGLVVVVVQSKHTDRLVIKIGDSVLDHTHVLYLKFF</sequence>
<comment type="caution">
    <text evidence="1">The sequence shown here is derived from an EMBL/GenBank/DDBJ whole genome shotgun (WGS) entry which is preliminary data.</text>
</comment>
<accession>A0AAV1X5W7</accession>
<evidence type="ECO:0000313" key="2">
    <source>
        <dbReference type="Proteomes" id="UP001497480"/>
    </source>
</evidence>
<organism evidence="1 2">
    <name type="scientific">Lupinus luteus</name>
    <name type="common">European yellow lupine</name>
    <dbReference type="NCBI Taxonomy" id="3873"/>
    <lineage>
        <taxon>Eukaryota</taxon>
        <taxon>Viridiplantae</taxon>
        <taxon>Streptophyta</taxon>
        <taxon>Embryophyta</taxon>
        <taxon>Tracheophyta</taxon>
        <taxon>Spermatophyta</taxon>
        <taxon>Magnoliopsida</taxon>
        <taxon>eudicotyledons</taxon>
        <taxon>Gunneridae</taxon>
        <taxon>Pentapetalae</taxon>
        <taxon>rosids</taxon>
        <taxon>fabids</taxon>
        <taxon>Fabales</taxon>
        <taxon>Fabaceae</taxon>
        <taxon>Papilionoideae</taxon>
        <taxon>50 kb inversion clade</taxon>
        <taxon>genistoids sensu lato</taxon>
        <taxon>core genistoids</taxon>
        <taxon>Genisteae</taxon>
        <taxon>Lupinus</taxon>
    </lineage>
</organism>